<dbReference type="AlphaFoldDB" id="A0A9D1V7P0"/>
<keyword evidence="10" id="KW-0594">Phospholipid biosynthesis</keyword>
<dbReference type="SMART" id="SM00155">
    <property type="entry name" value="PLDc"/>
    <property type="match status" value="2"/>
</dbReference>
<sequence length="513" mass="58475">MRKRKSKLFRLLTSKFLLVCFLLLLELAFIPVSILILSAWVPHASTILNVVFFFVDIIVAIYIVNSDVNAEYKIAWLVPVLAIPPAGAVLYLLLRRHKMPRRRRRMLSDTFRGAECLYAKPGEKPVSLSQADGFANRCAEYVTSFTGMPFSDCTDFEYFPMGQDYGKALLDELEKAEKYIFLEYFVIQPGKFFNAITDILVKKANAGVDVRLIYDDIGSMLKVPGNFAEQMEKKGVKCMCFNPFRPVLDIAQNNRTHRKIAVIDGKVAFTGGVNLADEYINETHPFGTWKDTGILVRGRVVQNFTAMFLQLWTLRGEEEDYTKYLSDSPAGNILCTAFSDAPRAEEGNVCENLYLKIIYNAKKYVYINTPYLILDGEMKRALINAAQSGVDVRITVPNIPDKKYVFAVTKAFYSELVKEGIKVYRYTPGFLHAKSIVSDDSVCIIGSTNMDFRSFYMHFECDLLFFSGKVCAALYHDYLETCEQSHLVTENEIKDKLHSLIYRSILRFFAPMM</sequence>
<evidence type="ECO:0000256" key="7">
    <source>
        <dbReference type="ARBA" id="ARBA00022989"/>
    </source>
</evidence>
<evidence type="ECO:0000256" key="13">
    <source>
        <dbReference type="SAM" id="Phobius"/>
    </source>
</evidence>
<keyword evidence="4" id="KW-0808">Transferase</keyword>
<evidence type="ECO:0000256" key="4">
    <source>
        <dbReference type="ARBA" id="ARBA00022679"/>
    </source>
</evidence>
<evidence type="ECO:0000313" key="16">
    <source>
        <dbReference type="Proteomes" id="UP000824204"/>
    </source>
</evidence>
<comment type="caution">
    <text evidence="15">The sequence shown here is derived from an EMBL/GenBank/DDBJ whole genome shotgun (WGS) entry which is preliminary data.</text>
</comment>
<dbReference type="Proteomes" id="UP000824204">
    <property type="component" value="Unassembled WGS sequence"/>
</dbReference>
<accession>A0A9D1V7P0</accession>
<keyword evidence="6" id="KW-0677">Repeat</keyword>
<dbReference type="GO" id="GO:0008808">
    <property type="term" value="F:cardiolipin synthase activity"/>
    <property type="evidence" value="ECO:0007669"/>
    <property type="project" value="UniProtKB-UniRule"/>
</dbReference>
<feature type="domain" description="PLD phosphodiesterase" evidence="14">
    <location>
        <begin position="252"/>
        <end position="279"/>
    </location>
</feature>
<dbReference type="Pfam" id="PF13396">
    <property type="entry name" value="PLDc_N"/>
    <property type="match status" value="1"/>
</dbReference>
<reference evidence="15" key="1">
    <citation type="journal article" date="2021" name="PeerJ">
        <title>Extensive microbial diversity within the chicken gut microbiome revealed by metagenomics and culture.</title>
        <authorList>
            <person name="Gilroy R."/>
            <person name="Ravi A."/>
            <person name="Getino M."/>
            <person name="Pursley I."/>
            <person name="Horton D.L."/>
            <person name="Alikhan N.F."/>
            <person name="Baker D."/>
            <person name="Gharbi K."/>
            <person name="Hall N."/>
            <person name="Watson M."/>
            <person name="Adriaenssens E.M."/>
            <person name="Foster-Nyarko E."/>
            <person name="Jarju S."/>
            <person name="Secka A."/>
            <person name="Antonio M."/>
            <person name="Oren A."/>
            <person name="Chaudhuri R.R."/>
            <person name="La Ragione R."/>
            <person name="Hildebrand F."/>
            <person name="Pallen M.J."/>
        </authorList>
    </citation>
    <scope>NUCLEOTIDE SEQUENCE</scope>
    <source>
        <strain evidence="15">811</strain>
    </source>
</reference>
<dbReference type="Pfam" id="PF13091">
    <property type="entry name" value="PLDc_2"/>
    <property type="match status" value="2"/>
</dbReference>
<dbReference type="CDD" id="cd09154">
    <property type="entry name" value="PLDc_SMU_988_like_1"/>
    <property type="match status" value="1"/>
</dbReference>
<dbReference type="NCBIfam" id="TIGR04265">
    <property type="entry name" value="bac_cardiolipin"/>
    <property type="match status" value="1"/>
</dbReference>
<evidence type="ECO:0000256" key="9">
    <source>
        <dbReference type="ARBA" id="ARBA00023136"/>
    </source>
</evidence>
<dbReference type="SUPFAM" id="SSF56024">
    <property type="entry name" value="Phospholipase D/nuclease"/>
    <property type="match status" value="2"/>
</dbReference>
<dbReference type="PANTHER" id="PTHR21248">
    <property type="entry name" value="CARDIOLIPIN SYNTHASE"/>
    <property type="match status" value="1"/>
</dbReference>
<dbReference type="InterPro" id="IPR027379">
    <property type="entry name" value="CLS_N"/>
</dbReference>
<feature type="transmembrane region" description="Helical" evidence="13">
    <location>
        <begin position="76"/>
        <end position="94"/>
    </location>
</feature>
<feature type="domain" description="PLD phosphodiesterase" evidence="14">
    <location>
        <begin position="427"/>
        <end position="454"/>
    </location>
</feature>
<dbReference type="EMBL" id="DXFX01000031">
    <property type="protein sequence ID" value="HIX07274.1"/>
    <property type="molecule type" value="Genomic_DNA"/>
</dbReference>
<dbReference type="PROSITE" id="PS50035">
    <property type="entry name" value="PLD"/>
    <property type="match status" value="2"/>
</dbReference>
<keyword evidence="7 13" id="KW-1133">Transmembrane helix</keyword>
<evidence type="ECO:0000256" key="11">
    <source>
        <dbReference type="ARBA" id="ARBA00023264"/>
    </source>
</evidence>
<keyword evidence="5 13" id="KW-0812">Transmembrane</keyword>
<dbReference type="GO" id="GO:0032049">
    <property type="term" value="P:cardiolipin biosynthetic process"/>
    <property type="evidence" value="ECO:0007669"/>
    <property type="project" value="UniProtKB-UniRule"/>
</dbReference>
<evidence type="ECO:0000256" key="6">
    <source>
        <dbReference type="ARBA" id="ARBA00022737"/>
    </source>
</evidence>
<name>A0A9D1V7P0_9FIRM</name>
<dbReference type="InterPro" id="IPR022924">
    <property type="entry name" value="Cardiolipin_synthase"/>
</dbReference>
<keyword evidence="8" id="KW-0443">Lipid metabolism</keyword>
<organism evidence="15 16">
    <name type="scientific">Candidatus Borkfalkia faecipullorum</name>
    <dbReference type="NCBI Taxonomy" id="2838510"/>
    <lineage>
        <taxon>Bacteria</taxon>
        <taxon>Bacillati</taxon>
        <taxon>Bacillota</taxon>
        <taxon>Clostridia</taxon>
        <taxon>Christensenellales</taxon>
        <taxon>Christensenellaceae</taxon>
        <taxon>Candidatus Borkfalkia</taxon>
    </lineage>
</organism>
<evidence type="ECO:0000256" key="2">
    <source>
        <dbReference type="ARBA" id="ARBA00022475"/>
    </source>
</evidence>
<reference evidence="15" key="2">
    <citation type="submission" date="2021-04" db="EMBL/GenBank/DDBJ databases">
        <authorList>
            <person name="Gilroy R."/>
        </authorList>
    </citation>
    <scope>NUCLEOTIDE SEQUENCE</scope>
    <source>
        <strain evidence="15">811</strain>
    </source>
</reference>
<proteinExistence type="predicted"/>
<dbReference type="PANTHER" id="PTHR21248:SF22">
    <property type="entry name" value="PHOSPHOLIPASE D"/>
    <property type="match status" value="1"/>
</dbReference>
<evidence type="ECO:0000313" key="15">
    <source>
        <dbReference type="EMBL" id="HIX07274.1"/>
    </source>
</evidence>
<evidence type="ECO:0000256" key="5">
    <source>
        <dbReference type="ARBA" id="ARBA00022692"/>
    </source>
</evidence>
<keyword evidence="2" id="KW-1003">Cell membrane</keyword>
<protein>
    <recommendedName>
        <fullName evidence="12">Cardiolipin synthase</fullName>
        <ecNumber evidence="12">2.7.8.-</ecNumber>
    </recommendedName>
</protein>
<evidence type="ECO:0000256" key="12">
    <source>
        <dbReference type="NCBIfam" id="TIGR04265"/>
    </source>
</evidence>
<feature type="transmembrane region" description="Helical" evidence="13">
    <location>
        <begin position="47"/>
        <end position="64"/>
    </location>
</feature>
<evidence type="ECO:0000256" key="3">
    <source>
        <dbReference type="ARBA" id="ARBA00022516"/>
    </source>
</evidence>
<evidence type="ECO:0000256" key="10">
    <source>
        <dbReference type="ARBA" id="ARBA00023209"/>
    </source>
</evidence>
<evidence type="ECO:0000256" key="8">
    <source>
        <dbReference type="ARBA" id="ARBA00023098"/>
    </source>
</evidence>
<evidence type="ECO:0000259" key="14">
    <source>
        <dbReference type="PROSITE" id="PS50035"/>
    </source>
</evidence>
<dbReference type="EC" id="2.7.8.-" evidence="12"/>
<dbReference type="InterPro" id="IPR025202">
    <property type="entry name" value="PLD-like_dom"/>
</dbReference>
<feature type="transmembrane region" description="Helical" evidence="13">
    <location>
        <begin position="16"/>
        <end position="40"/>
    </location>
</feature>
<comment type="subcellular location">
    <subcellularLocation>
        <location evidence="1">Cell membrane</location>
        <topology evidence="1">Multi-pass membrane protein</topology>
    </subcellularLocation>
</comment>
<keyword evidence="11" id="KW-1208">Phospholipid metabolism</keyword>
<gene>
    <name evidence="15" type="primary">cls</name>
    <name evidence="15" type="ORF">H9741_02265</name>
</gene>
<dbReference type="GO" id="GO:0005886">
    <property type="term" value="C:plasma membrane"/>
    <property type="evidence" value="ECO:0007669"/>
    <property type="project" value="UniProtKB-SubCell"/>
</dbReference>
<keyword evidence="3" id="KW-0444">Lipid biosynthesis</keyword>
<dbReference type="InterPro" id="IPR001736">
    <property type="entry name" value="PLipase_D/transphosphatidylase"/>
</dbReference>
<dbReference type="Gene3D" id="3.30.870.10">
    <property type="entry name" value="Endonuclease Chain A"/>
    <property type="match status" value="2"/>
</dbReference>
<keyword evidence="9 13" id="KW-0472">Membrane</keyword>
<evidence type="ECO:0000256" key="1">
    <source>
        <dbReference type="ARBA" id="ARBA00004651"/>
    </source>
</evidence>